<dbReference type="FunFam" id="1.20.120.1760:FF:000004">
    <property type="entry name" value="CDP-diacylglycerol--glycerol-3-phosphate 3-phosphatidyltransferase"/>
    <property type="match status" value="1"/>
</dbReference>
<keyword evidence="14 20" id="KW-0472">Membrane</keyword>
<evidence type="ECO:0000256" key="3">
    <source>
        <dbReference type="ARBA" id="ARBA00005042"/>
    </source>
</evidence>
<dbReference type="Pfam" id="PF01066">
    <property type="entry name" value="CDP-OH_P_transf"/>
    <property type="match status" value="1"/>
</dbReference>
<comment type="pathway">
    <text evidence="3">Phospholipid metabolism; phosphatidylglycerol biosynthesis; phosphatidylglycerol from CDP-diacylglycerol: step 1/2.</text>
</comment>
<protein>
    <recommendedName>
        <fullName evidence="7 18">CDP-diacylglycerol--glycerol-3-phosphate 3-phosphatidyltransferase</fullName>
        <ecNumber evidence="6 18">2.7.8.5</ecNumber>
    </recommendedName>
</protein>
<evidence type="ECO:0000256" key="17">
    <source>
        <dbReference type="ARBA" id="ARBA00048586"/>
    </source>
</evidence>
<dbReference type="KEGG" id="pib:BBD41_23360"/>
<dbReference type="PROSITE" id="PS00379">
    <property type="entry name" value="CDP_ALCOHOL_P_TRANSF"/>
    <property type="match status" value="1"/>
</dbReference>
<comment type="similarity">
    <text evidence="5 19">Belongs to the CDP-alcohol phosphatidyltransferase class-I family.</text>
</comment>
<dbReference type="EMBL" id="CP016809">
    <property type="protein sequence ID" value="ANY75277.1"/>
    <property type="molecule type" value="Genomic_DNA"/>
</dbReference>
<comment type="function">
    <text evidence="1">This protein catalyzes the committed step to the synthesis of the acidic phospholipids.</text>
</comment>
<dbReference type="InterPro" id="IPR050324">
    <property type="entry name" value="CDP-alcohol_PTase-I"/>
</dbReference>
<dbReference type="InterPro" id="IPR004570">
    <property type="entry name" value="Phosphatidylglycerol_P_synth"/>
</dbReference>
<dbReference type="UniPathway" id="UPA00084">
    <property type="reaction ID" value="UER00503"/>
</dbReference>
<dbReference type="AlphaFoldDB" id="A0A1B2E5U0"/>
<evidence type="ECO:0000256" key="8">
    <source>
        <dbReference type="ARBA" id="ARBA00022475"/>
    </source>
</evidence>
<keyword evidence="11 20" id="KW-0812">Transmembrane</keyword>
<sequence>MNLANKITLLRIGLIPLFFLACQPYPSWLVNQSIVFQYLNEYGVYWAVSIFIMASVTDKLDGYIARKYNQITNLGKLLDPLADKLLVSAALVVMVAQSLIPAWIALVIIGREVFVSGLRIMAAAKGIVLAADQHGKLKLTLQVIGIAAVLLRNYPFTYITSFRVDYTMLFMAVILTVYSGYLYMRNNYKALKLEL</sequence>
<dbReference type="PANTHER" id="PTHR14269">
    <property type="entry name" value="CDP-DIACYLGLYCEROL--GLYCEROL-3-PHOSPHATE 3-PHOSPHATIDYLTRANSFERASE-RELATED"/>
    <property type="match status" value="1"/>
</dbReference>
<keyword evidence="16" id="KW-1208">Phospholipid metabolism</keyword>
<dbReference type="NCBIfam" id="TIGR00560">
    <property type="entry name" value="pgsA"/>
    <property type="match status" value="1"/>
</dbReference>
<dbReference type="EC" id="2.7.8.5" evidence="6 18"/>
<evidence type="ECO:0000256" key="19">
    <source>
        <dbReference type="RuleBase" id="RU003750"/>
    </source>
</evidence>
<feature type="transmembrane region" description="Helical" evidence="20">
    <location>
        <begin position="42"/>
        <end position="64"/>
    </location>
</feature>
<dbReference type="GO" id="GO:0006655">
    <property type="term" value="P:phosphatidylglycerol biosynthetic process"/>
    <property type="evidence" value="ECO:0007669"/>
    <property type="project" value="UniProtKB-UniPathway"/>
</dbReference>
<keyword evidence="15" id="KW-0594">Phospholipid biosynthesis</keyword>
<feature type="transmembrane region" description="Helical" evidence="20">
    <location>
        <begin position="166"/>
        <end position="184"/>
    </location>
</feature>
<evidence type="ECO:0000256" key="6">
    <source>
        <dbReference type="ARBA" id="ARBA00013170"/>
    </source>
</evidence>
<evidence type="ECO:0000256" key="5">
    <source>
        <dbReference type="ARBA" id="ARBA00010441"/>
    </source>
</evidence>
<evidence type="ECO:0000256" key="13">
    <source>
        <dbReference type="ARBA" id="ARBA00023098"/>
    </source>
</evidence>
<dbReference type="RefSeq" id="WP_099478953.1">
    <property type="nucleotide sequence ID" value="NZ_CP016809.1"/>
</dbReference>
<evidence type="ECO:0000256" key="7">
    <source>
        <dbReference type="ARBA" id="ARBA00014944"/>
    </source>
</evidence>
<evidence type="ECO:0000256" key="15">
    <source>
        <dbReference type="ARBA" id="ARBA00023209"/>
    </source>
</evidence>
<evidence type="ECO:0000256" key="14">
    <source>
        <dbReference type="ARBA" id="ARBA00023136"/>
    </source>
</evidence>
<evidence type="ECO:0000256" key="18">
    <source>
        <dbReference type="NCBIfam" id="TIGR00560"/>
    </source>
</evidence>
<organism evidence="21">
    <name type="scientific">Paenibacillus ihbetae</name>
    <dbReference type="NCBI Taxonomy" id="1870820"/>
    <lineage>
        <taxon>Bacteria</taxon>
        <taxon>Bacillati</taxon>
        <taxon>Bacillota</taxon>
        <taxon>Bacilli</taxon>
        <taxon>Bacillales</taxon>
        <taxon>Paenibacillaceae</taxon>
        <taxon>Paenibacillus</taxon>
    </lineage>
</organism>
<evidence type="ECO:0000313" key="21">
    <source>
        <dbReference type="EMBL" id="ANY75277.1"/>
    </source>
</evidence>
<keyword evidence="8" id="KW-1003">Cell membrane</keyword>
<evidence type="ECO:0000256" key="10">
    <source>
        <dbReference type="ARBA" id="ARBA00022679"/>
    </source>
</evidence>
<gene>
    <name evidence="21" type="ORF">BBD41_23360</name>
</gene>
<feature type="transmembrane region" description="Helical" evidence="20">
    <location>
        <begin position="85"/>
        <end position="108"/>
    </location>
</feature>
<feature type="transmembrane region" description="Helical" evidence="20">
    <location>
        <begin position="12"/>
        <end position="30"/>
    </location>
</feature>
<dbReference type="GO" id="GO:0008444">
    <property type="term" value="F:CDP-diacylglycerol-glycerol-3-phosphate 3-phosphatidyltransferase activity"/>
    <property type="evidence" value="ECO:0007669"/>
    <property type="project" value="UniProtKB-UniRule"/>
</dbReference>
<dbReference type="Gene3D" id="1.20.120.1760">
    <property type="match status" value="1"/>
</dbReference>
<keyword evidence="12 20" id="KW-1133">Transmembrane helix</keyword>
<evidence type="ECO:0000256" key="9">
    <source>
        <dbReference type="ARBA" id="ARBA00022516"/>
    </source>
</evidence>
<evidence type="ECO:0000256" key="16">
    <source>
        <dbReference type="ARBA" id="ARBA00023264"/>
    </source>
</evidence>
<accession>A0A1B2E5U0</accession>
<evidence type="ECO:0000256" key="11">
    <source>
        <dbReference type="ARBA" id="ARBA00022692"/>
    </source>
</evidence>
<keyword evidence="13" id="KW-0443">Lipid metabolism</keyword>
<comment type="catalytic activity">
    <reaction evidence="17">
        <text>a CDP-1,2-diacyl-sn-glycerol + sn-glycerol 3-phosphate = a 1,2-diacyl-sn-glycero-3-phospho-(1'-sn-glycero-3'-phosphate) + CMP + H(+)</text>
        <dbReference type="Rhea" id="RHEA:12593"/>
        <dbReference type="ChEBI" id="CHEBI:15378"/>
        <dbReference type="ChEBI" id="CHEBI:57597"/>
        <dbReference type="ChEBI" id="CHEBI:58332"/>
        <dbReference type="ChEBI" id="CHEBI:60110"/>
        <dbReference type="ChEBI" id="CHEBI:60377"/>
        <dbReference type="EC" id="2.7.8.5"/>
    </reaction>
</comment>
<evidence type="ECO:0000256" key="12">
    <source>
        <dbReference type="ARBA" id="ARBA00022989"/>
    </source>
</evidence>
<dbReference type="InterPro" id="IPR000462">
    <property type="entry name" value="CDP-OH_P_trans"/>
</dbReference>
<reference evidence="21" key="1">
    <citation type="submission" date="2016-08" db="EMBL/GenBank/DDBJ databases">
        <title>Complete Genome Seqeunce of Paenibacillus sp. nov. IHBB 9852 from high altitute lake of Indian trans-Himalayas.</title>
        <authorList>
            <person name="Kiran S."/>
            <person name="Swarnkar M.K."/>
            <person name="Rana A."/>
            <person name="Tewari R."/>
            <person name="Gulati A."/>
        </authorList>
    </citation>
    <scope>NUCLEOTIDE SEQUENCE [LARGE SCALE GENOMIC DNA]</scope>
    <source>
        <strain evidence="21">IHBB 9852</strain>
    </source>
</reference>
<keyword evidence="10 19" id="KW-0808">Transferase</keyword>
<comment type="subcellular location">
    <subcellularLocation>
        <location evidence="2">Cell membrane</location>
        <topology evidence="2">Multi-pass membrane protein</topology>
    </subcellularLocation>
</comment>
<evidence type="ECO:0000256" key="4">
    <source>
        <dbReference type="ARBA" id="ARBA00005189"/>
    </source>
</evidence>
<comment type="pathway">
    <text evidence="4">Lipid metabolism.</text>
</comment>
<evidence type="ECO:0000256" key="1">
    <source>
        <dbReference type="ARBA" id="ARBA00003973"/>
    </source>
</evidence>
<dbReference type="PIRSF" id="PIRSF000847">
    <property type="entry name" value="Phos_ph_gly_syn"/>
    <property type="match status" value="1"/>
</dbReference>
<dbReference type="InterPro" id="IPR043130">
    <property type="entry name" value="CDP-OH_PTrfase_TM_dom"/>
</dbReference>
<evidence type="ECO:0000256" key="20">
    <source>
        <dbReference type="SAM" id="Phobius"/>
    </source>
</evidence>
<proteinExistence type="inferred from homology"/>
<keyword evidence="9" id="KW-0444">Lipid biosynthesis</keyword>
<dbReference type="InterPro" id="IPR048254">
    <property type="entry name" value="CDP_ALCOHOL_P_TRANSF_CS"/>
</dbReference>
<name>A0A1B2E5U0_9BACL</name>
<dbReference type="GO" id="GO:0005886">
    <property type="term" value="C:plasma membrane"/>
    <property type="evidence" value="ECO:0007669"/>
    <property type="project" value="UniProtKB-SubCell"/>
</dbReference>
<dbReference type="PANTHER" id="PTHR14269:SF62">
    <property type="entry name" value="CDP-DIACYLGLYCEROL--GLYCEROL-3-PHOSPHATE 3-PHOSPHATIDYLTRANSFERASE 1, CHLOROPLASTIC"/>
    <property type="match status" value="1"/>
</dbReference>
<evidence type="ECO:0000256" key="2">
    <source>
        <dbReference type="ARBA" id="ARBA00004651"/>
    </source>
</evidence>
<dbReference type="PROSITE" id="PS51257">
    <property type="entry name" value="PROKAR_LIPOPROTEIN"/>
    <property type="match status" value="1"/>
</dbReference>